<accession>A0A0F7SN50</accession>
<dbReference type="Pfam" id="PF05769">
    <property type="entry name" value="SIKE"/>
    <property type="match status" value="1"/>
</dbReference>
<organism evidence="4">
    <name type="scientific">Phaffia rhodozyma</name>
    <name type="common">Yeast</name>
    <name type="synonym">Xanthophyllomyces dendrorhous</name>
    <dbReference type="NCBI Taxonomy" id="264483"/>
    <lineage>
        <taxon>Eukaryota</taxon>
        <taxon>Fungi</taxon>
        <taxon>Dikarya</taxon>
        <taxon>Basidiomycota</taxon>
        <taxon>Agaricomycotina</taxon>
        <taxon>Tremellomycetes</taxon>
        <taxon>Cystofilobasidiales</taxon>
        <taxon>Mrakiaceae</taxon>
        <taxon>Phaffia</taxon>
    </lineage>
</organism>
<keyword evidence="2" id="KW-0175">Coiled coil</keyword>
<dbReference type="PANTHER" id="PTHR39472:SF1">
    <property type="entry name" value="EXPRESSED PROTEIN"/>
    <property type="match status" value="1"/>
</dbReference>
<reference evidence="4" key="1">
    <citation type="submission" date="2014-08" db="EMBL/GenBank/DDBJ databases">
        <authorList>
            <person name="Sharma Rahul"/>
            <person name="Thines Marco"/>
        </authorList>
    </citation>
    <scope>NUCLEOTIDE SEQUENCE</scope>
</reference>
<evidence type="ECO:0000256" key="1">
    <source>
        <dbReference type="ARBA" id="ARBA00005537"/>
    </source>
</evidence>
<sequence length="268" mass="29344">MSSEEPIAKLWALVTELSDQLTQNRAVTSALQEQIAEVKNQAVHANTGFPLRRFNTDLTQEEYQSAIEEFSTKLVSENRTLAHENKQLSILLREYEATLEGVMGKFRGLAHSNQTHELELHKHYSTALMGLSHQQGVESLLESTQINSGLLKLGEMLRKLMRLENGELEDGGSAMSELPSSGGLLPPSYSLSARPLTDGSSAGRAVGETRLDWALEREAEIVRLEEENRVLRDLLGIGGSEGSEPPSEGSGVVAIGPLIDTKKDLKGR</sequence>
<dbReference type="AlphaFoldDB" id="A0A0F7SN50"/>
<feature type="compositionally biased region" description="Low complexity" evidence="3">
    <location>
        <begin position="242"/>
        <end position="251"/>
    </location>
</feature>
<dbReference type="EMBL" id="LN483142">
    <property type="protein sequence ID" value="CED83482.1"/>
    <property type="molecule type" value="Genomic_DNA"/>
</dbReference>
<dbReference type="InterPro" id="IPR008555">
    <property type="entry name" value="SIKE"/>
</dbReference>
<protein>
    <submittedName>
        <fullName evidence="4">Uncharacterized protein</fullName>
    </submittedName>
</protein>
<feature type="region of interest" description="Disordered" evidence="3">
    <location>
        <begin position="238"/>
        <end position="268"/>
    </location>
</feature>
<evidence type="ECO:0000256" key="3">
    <source>
        <dbReference type="SAM" id="MobiDB-lite"/>
    </source>
</evidence>
<name>A0A0F7SN50_PHARH</name>
<evidence type="ECO:0000256" key="2">
    <source>
        <dbReference type="ARBA" id="ARBA00023054"/>
    </source>
</evidence>
<dbReference type="PANTHER" id="PTHR39472">
    <property type="entry name" value="EXPRESSED PROTEIN"/>
    <property type="match status" value="1"/>
</dbReference>
<comment type="similarity">
    <text evidence="1">Belongs to the SIKE family.</text>
</comment>
<proteinExistence type="inferred from homology"/>
<evidence type="ECO:0000313" key="4">
    <source>
        <dbReference type="EMBL" id="CED83482.1"/>
    </source>
</evidence>